<gene>
    <name evidence="2" type="ORF">KAJ83_14375</name>
</gene>
<evidence type="ECO:0000313" key="2">
    <source>
        <dbReference type="EMBL" id="MBP5858202.1"/>
    </source>
</evidence>
<keyword evidence="3" id="KW-1185">Reference proteome</keyword>
<keyword evidence="1" id="KW-0732">Signal</keyword>
<feature type="signal peptide" evidence="1">
    <location>
        <begin position="1"/>
        <end position="32"/>
    </location>
</feature>
<dbReference type="AlphaFoldDB" id="A0A8J7SA11"/>
<comment type="caution">
    <text evidence="2">The sequence shown here is derived from an EMBL/GenBank/DDBJ whole genome shotgun (WGS) entry which is preliminary data.</text>
</comment>
<dbReference type="PROSITE" id="PS51257">
    <property type="entry name" value="PROKAR_LIPOPROTEIN"/>
    <property type="match status" value="1"/>
</dbReference>
<sequence length="207" mass="22928">MTRARSIIQRFGSAFPGLAALAGATALLSACASDVEVPRYADITFAYKQPIALDVADIEVVRVYKPRATPPNVETEFPVSPLETAARWANDRLRAVGDSGTATLRILEAGVVEKPLEKDTGVTGLFKTDQAAEYTARYVVELSAEATDSQTGARTRAEVTRSQTVPEGLTYNERERVWYQLTEKLARDLDRQMEENIHQHLRPFLTD</sequence>
<dbReference type="RefSeq" id="WP_210682768.1">
    <property type="nucleotide sequence ID" value="NZ_JAGMWN010000006.1"/>
</dbReference>
<proteinExistence type="predicted"/>
<dbReference type="EMBL" id="JAGMWN010000006">
    <property type="protein sequence ID" value="MBP5858202.1"/>
    <property type="molecule type" value="Genomic_DNA"/>
</dbReference>
<evidence type="ECO:0008006" key="4">
    <source>
        <dbReference type="Google" id="ProtNLM"/>
    </source>
</evidence>
<reference evidence="2" key="1">
    <citation type="submission" date="2021-04" db="EMBL/GenBank/DDBJ databases">
        <authorList>
            <person name="Zhang D.-C."/>
        </authorList>
    </citation>
    <scope>NUCLEOTIDE SEQUENCE</scope>
    <source>
        <strain evidence="2">CGMCC 1.15697</strain>
    </source>
</reference>
<organism evidence="2 3">
    <name type="scientific">Marivibrio halodurans</name>
    <dbReference type="NCBI Taxonomy" id="2039722"/>
    <lineage>
        <taxon>Bacteria</taxon>
        <taxon>Pseudomonadati</taxon>
        <taxon>Pseudomonadota</taxon>
        <taxon>Alphaproteobacteria</taxon>
        <taxon>Rhodospirillales</taxon>
        <taxon>Rhodospirillaceae</taxon>
        <taxon>Marivibrio</taxon>
    </lineage>
</organism>
<protein>
    <recommendedName>
        <fullName evidence="4">Lipoprotein</fullName>
    </recommendedName>
</protein>
<feature type="chain" id="PRO_5035192429" description="Lipoprotein" evidence="1">
    <location>
        <begin position="33"/>
        <end position="207"/>
    </location>
</feature>
<name>A0A8J7SA11_9PROT</name>
<dbReference type="Proteomes" id="UP000672602">
    <property type="component" value="Unassembled WGS sequence"/>
</dbReference>
<accession>A0A8J7SA11</accession>
<evidence type="ECO:0000256" key="1">
    <source>
        <dbReference type="SAM" id="SignalP"/>
    </source>
</evidence>
<evidence type="ECO:0000313" key="3">
    <source>
        <dbReference type="Proteomes" id="UP000672602"/>
    </source>
</evidence>